<dbReference type="AlphaFoldDB" id="A0A1H6I0N1"/>
<dbReference type="OrthoDB" id="2005238at2"/>
<dbReference type="EMBL" id="FNWV01000001">
    <property type="protein sequence ID" value="SEH41872.1"/>
    <property type="molecule type" value="Genomic_DNA"/>
</dbReference>
<keyword evidence="1" id="KW-1133">Transmembrane helix</keyword>
<proteinExistence type="predicted"/>
<evidence type="ECO:0000313" key="2">
    <source>
        <dbReference type="EMBL" id="SEH41872.1"/>
    </source>
</evidence>
<gene>
    <name evidence="2" type="ORF">SAMN02910265_00553</name>
</gene>
<keyword evidence="1" id="KW-0472">Membrane</keyword>
<feature type="transmembrane region" description="Helical" evidence="1">
    <location>
        <begin position="9"/>
        <end position="32"/>
    </location>
</feature>
<protein>
    <submittedName>
        <fullName evidence="2">Uncharacterized protein</fullName>
    </submittedName>
</protein>
<name>A0A1H6I0N1_RUMFL</name>
<reference evidence="2 3" key="1">
    <citation type="submission" date="2016-10" db="EMBL/GenBank/DDBJ databases">
        <authorList>
            <person name="de Groot N.N."/>
        </authorList>
    </citation>
    <scope>NUCLEOTIDE SEQUENCE [LARGE SCALE GENOMIC DNA]</scope>
    <source>
        <strain evidence="2 3">YAD2003</strain>
    </source>
</reference>
<keyword evidence="1" id="KW-0812">Transmembrane</keyword>
<feature type="transmembrane region" description="Helical" evidence="1">
    <location>
        <begin position="71"/>
        <end position="92"/>
    </location>
</feature>
<accession>A0A1H6I0N1</accession>
<sequence>MKSKKGKAFILTGIIFLAVGLLVNIRVILGIIRTLTSDEPESIGIIGGADSPTVIFISGRIFMDMSILEKAGLLLIIAAPIPIIIGTVKCIINRRS</sequence>
<dbReference type="RefSeq" id="WP_074714356.1">
    <property type="nucleotide sequence ID" value="NZ_FNWV01000001.1"/>
</dbReference>
<organism evidence="2 3">
    <name type="scientific">Ruminococcus flavefaciens</name>
    <dbReference type="NCBI Taxonomy" id="1265"/>
    <lineage>
        <taxon>Bacteria</taxon>
        <taxon>Bacillati</taxon>
        <taxon>Bacillota</taxon>
        <taxon>Clostridia</taxon>
        <taxon>Eubacteriales</taxon>
        <taxon>Oscillospiraceae</taxon>
        <taxon>Ruminococcus</taxon>
    </lineage>
</organism>
<dbReference type="Proteomes" id="UP000183190">
    <property type="component" value="Unassembled WGS sequence"/>
</dbReference>
<evidence type="ECO:0000313" key="3">
    <source>
        <dbReference type="Proteomes" id="UP000183190"/>
    </source>
</evidence>
<evidence type="ECO:0000256" key="1">
    <source>
        <dbReference type="SAM" id="Phobius"/>
    </source>
</evidence>